<dbReference type="FunFam" id="3.40.50.300:FF:000546">
    <property type="entry name" value="Transcription-repair-coupling factor"/>
    <property type="match status" value="1"/>
</dbReference>
<evidence type="ECO:0000256" key="12">
    <source>
        <dbReference type="ARBA" id="ARBA00070128"/>
    </source>
</evidence>
<dbReference type="NCBIfam" id="TIGR00580">
    <property type="entry name" value="mfd"/>
    <property type="match status" value="1"/>
</dbReference>
<dbReference type="GO" id="GO:0003678">
    <property type="term" value="F:DNA helicase activity"/>
    <property type="evidence" value="ECO:0007669"/>
    <property type="project" value="TreeGrafter"/>
</dbReference>
<evidence type="ECO:0000256" key="13">
    <source>
        <dbReference type="HAMAP-Rule" id="MF_00969"/>
    </source>
</evidence>
<dbReference type="SUPFAM" id="SSF141259">
    <property type="entry name" value="CarD-like"/>
    <property type="match status" value="1"/>
</dbReference>
<dbReference type="SMART" id="SM01058">
    <property type="entry name" value="CarD_TRCF"/>
    <property type="match status" value="1"/>
</dbReference>
<keyword evidence="18" id="KW-1185">Reference proteome</keyword>
<evidence type="ECO:0000256" key="5">
    <source>
        <dbReference type="ARBA" id="ARBA00022801"/>
    </source>
</evidence>
<evidence type="ECO:0000313" key="16">
    <source>
        <dbReference type="EMBL" id="KTD75431.1"/>
    </source>
</evidence>
<dbReference type="InterPro" id="IPR014001">
    <property type="entry name" value="Helicase_ATP-bd"/>
</dbReference>
<evidence type="ECO:0000256" key="1">
    <source>
        <dbReference type="ARBA" id="ARBA00004496"/>
    </source>
</evidence>
<comment type="subcellular location">
    <subcellularLocation>
        <location evidence="1 13">Cytoplasm</location>
    </subcellularLocation>
</comment>
<feature type="domain" description="Helicase ATP-binding" evidence="14">
    <location>
        <begin position="618"/>
        <end position="779"/>
    </location>
</feature>
<dbReference type="RefSeq" id="WP_058478007.1">
    <property type="nucleotide sequence ID" value="NZ_CAAAIO010000032.1"/>
</dbReference>
<keyword evidence="8 13" id="KW-0238">DNA-binding</keyword>
<evidence type="ECO:0000256" key="11">
    <source>
        <dbReference type="ARBA" id="ARBA00061399"/>
    </source>
</evidence>
<dbReference type="SUPFAM" id="SSF143517">
    <property type="entry name" value="TRCF domain-like"/>
    <property type="match status" value="1"/>
</dbReference>
<dbReference type="OrthoDB" id="9804325at2"/>
<keyword evidence="6" id="KW-0347">Helicase</keyword>
<dbReference type="InterPro" id="IPR036101">
    <property type="entry name" value="CarD-like/TRCF_RID_sf"/>
</dbReference>
<feature type="domain" description="Helicase C-terminal" evidence="15">
    <location>
        <begin position="800"/>
        <end position="954"/>
    </location>
</feature>
<keyword evidence="7 13" id="KW-0067">ATP-binding</keyword>
<keyword evidence="3 13" id="KW-0547">Nucleotide-binding</keyword>
<evidence type="ECO:0000259" key="14">
    <source>
        <dbReference type="PROSITE" id="PS51192"/>
    </source>
</evidence>
<dbReference type="Pfam" id="PF00270">
    <property type="entry name" value="DEAD"/>
    <property type="match status" value="1"/>
</dbReference>
<evidence type="ECO:0000256" key="4">
    <source>
        <dbReference type="ARBA" id="ARBA00022763"/>
    </source>
</evidence>
<comment type="function">
    <text evidence="13">Couples transcription and DNA repair by recognizing RNA polymerase (RNAP) stalled at DNA lesions. Mediates ATP-dependent release of RNAP and its truncated transcript from the DNA, and recruitment of nucleotide excision repair machinery to the damaged site.</text>
</comment>
<dbReference type="Pfam" id="PF00271">
    <property type="entry name" value="Helicase_C"/>
    <property type="match status" value="1"/>
</dbReference>
<protein>
    <recommendedName>
        <fullName evidence="12 13">Transcription-repair-coupling factor</fullName>
        <shortName evidence="13">TRCF</shortName>
        <ecNumber evidence="13">3.6.4.-</ecNumber>
    </recommendedName>
</protein>
<dbReference type="InterPro" id="IPR037235">
    <property type="entry name" value="TRCF-like_C_D7"/>
</dbReference>
<dbReference type="PANTHER" id="PTHR47964">
    <property type="entry name" value="ATP-DEPENDENT DNA HELICASE HOMOLOG RECG, CHLOROPLASTIC"/>
    <property type="match status" value="1"/>
</dbReference>
<dbReference type="GO" id="GO:0005737">
    <property type="term" value="C:cytoplasm"/>
    <property type="evidence" value="ECO:0007669"/>
    <property type="project" value="UniProtKB-SubCell"/>
</dbReference>
<evidence type="ECO:0000313" key="18">
    <source>
        <dbReference type="Proteomes" id="UP000054820"/>
    </source>
</evidence>
<organism evidence="17 19">
    <name type="scientific">Legionella steigerwaltii</name>
    <dbReference type="NCBI Taxonomy" id="460"/>
    <lineage>
        <taxon>Bacteria</taxon>
        <taxon>Pseudomonadati</taxon>
        <taxon>Pseudomonadota</taxon>
        <taxon>Gammaproteobacteria</taxon>
        <taxon>Legionellales</taxon>
        <taxon>Legionellaceae</taxon>
        <taxon>Legionella</taxon>
    </lineage>
</organism>
<keyword evidence="9 13" id="KW-0234">DNA repair</keyword>
<dbReference type="InterPro" id="IPR047112">
    <property type="entry name" value="RecG/Mfd"/>
</dbReference>
<dbReference type="PROSITE" id="PS51192">
    <property type="entry name" value="HELICASE_ATP_BIND_1"/>
    <property type="match status" value="1"/>
</dbReference>
<keyword evidence="2 13" id="KW-0963">Cytoplasm</keyword>
<evidence type="ECO:0000256" key="9">
    <source>
        <dbReference type="ARBA" id="ARBA00023204"/>
    </source>
</evidence>
<dbReference type="Gene3D" id="3.40.50.300">
    <property type="entry name" value="P-loop containing nucleotide triphosphate hydrolases"/>
    <property type="match status" value="2"/>
</dbReference>
<dbReference type="Gene3D" id="3.90.1150.50">
    <property type="entry name" value="Transcription-repair-coupling factor, D7 domain"/>
    <property type="match status" value="1"/>
</dbReference>
<dbReference type="PANTHER" id="PTHR47964:SF1">
    <property type="entry name" value="ATP-DEPENDENT DNA HELICASE HOMOLOG RECG, CHLOROPLASTIC"/>
    <property type="match status" value="1"/>
</dbReference>
<evidence type="ECO:0000313" key="17">
    <source>
        <dbReference type="EMBL" id="STY22635.1"/>
    </source>
</evidence>
<sequence>MPINTLLYKPTQAKQIWGQLHGSSLALALAEYCQQTSGIKLLIAQDNLSANQLQAELNFFLNPSASQELLFFPDWETLPYDQFSPHQDIISERLYALSRIQQVTDAIVITSASTLMHRLCPPEFLNQYALMLKEGQKLDLTAFRNQLQQSGYHCVNKVLEHGEFALRGSIIDVYPMGSGLPFRIELFDDEIESLREFDTETQRTIEKIKEINVLPAREFPLNEQSQLLFRRAFRELFPGNPSQCPIYEAISEGQFPSGIEYYLPLFFEKTVTFFDYLPENAKICLIENIQNNAEQFWQELNERYEQRRYDVSRPILSPPACFINPTELLTKANAYEQLRLFQNPSDKKGAVINFDIVPGPQLPIDRKTQEPLSQLREYCDDSSRRYLIVVESAGRREVLLDLLKPSSITPKVQSSWYDFINDTAPINISTGDLIYGCELKESHIVIIVESQLFGEQSTPQRRSAQKTIDPDLIIRDMAELRVGAPVVHLQFGVGRYQGLQHIESNGIASEFLVLTYAGDDKIYVPVTSLHLISRYTGVDSEHAPLHKLGSDQWQKEKKKAAEKIHDVAIELLDLYAKREAQPGYQYNVEHNEYVKFASAFPFTETPDQLQAIEQIIKDMESPRPMDRLICGDVGFGKTEVAMRAAFVAVQNGKQVCILVPTTLLAGQHFESFRDRFADFPINIELLSRFRSGKETEAVLASLKSGTVDIVIGTHKLFQSNIAFKNLGLLIIDEEHRFGVKQKEHIKALRTHVDILSMTATPIPRTLNMSMAGIRDISLMTTPPAKRLAIKTFWQEKKDATVREAILREILRGGQVFFLYNNVETIERIGQDLQTLVPEAKIRTAHGQMRERELERVMSDFYHHRFNVLVCTTIIETGIDIPTANTIIIDRADKFGLAQLHQLRGRVGRSHHQAYAYLLTPNEKLLTRDAVKRLEAIVSLEDLGAGFTLATHDLEIRGAGELLGEEQSGNMQAIGFNLFMEMLDRAVHDLKAGKTPELSAPMHQGPEIDLRISAIIPDEYIPDIHNRLIMYKRIANAKTKEQLHDLQIELIDRFGLLPQQVKHLLLITELKLKAEKMGIQKISAGAQQGKLEFSEKPTIDPGILINLIQVHAKRYQMEGPQRLRFTLDSTSPEERIFEISALLNKLNG</sequence>
<evidence type="ECO:0000313" key="19">
    <source>
        <dbReference type="Proteomes" id="UP000255110"/>
    </source>
</evidence>
<proteinExistence type="inferred from homology"/>
<dbReference type="Gene3D" id="3.30.2060.10">
    <property type="entry name" value="Penicillin-binding protein 1b domain"/>
    <property type="match status" value="1"/>
</dbReference>
<keyword evidence="4 13" id="KW-0227">DNA damage</keyword>
<dbReference type="EMBL" id="LNYZ01000021">
    <property type="protein sequence ID" value="KTD75431.1"/>
    <property type="molecule type" value="Genomic_DNA"/>
</dbReference>
<dbReference type="EC" id="3.6.4.-" evidence="13"/>
<dbReference type="GO" id="GO:0000716">
    <property type="term" value="P:transcription-coupled nucleotide-excision repair, DNA damage recognition"/>
    <property type="evidence" value="ECO:0007669"/>
    <property type="project" value="UniProtKB-UniRule"/>
</dbReference>
<dbReference type="InterPro" id="IPR041471">
    <property type="entry name" value="UvrB_inter"/>
</dbReference>
<dbReference type="InterPro" id="IPR005118">
    <property type="entry name" value="TRCF_C"/>
</dbReference>
<dbReference type="CDD" id="cd17991">
    <property type="entry name" value="DEXHc_TRCF"/>
    <property type="match status" value="1"/>
</dbReference>
<accession>A0A378L6D4</accession>
<dbReference type="InterPro" id="IPR048635">
    <property type="entry name" value="MFD_D3"/>
</dbReference>
<evidence type="ECO:0000256" key="3">
    <source>
        <dbReference type="ARBA" id="ARBA00022741"/>
    </source>
</evidence>
<dbReference type="EMBL" id="UGOY01000001">
    <property type="protein sequence ID" value="STY22635.1"/>
    <property type="molecule type" value="Genomic_DNA"/>
</dbReference>
<dbReference type="InterPro" id="IPR003711">
    <property type="entry name" value="CarD-like/TRCF_RID"/>
</dbReference>
<dbReference type="NCBIfam" id="NF007966">
    <property type="entry name" value="PRK10689.1"/>
    <property type="match status" value="1"/>
</dbReference>
<evidence type="ECO:0000259" key="15">
    <source>
        <dbReference type="PROSITE" id="PS51194"/>
    </source>
</evidence>
<dbReference type="Proteomes" id="UP000054820">
    <property type="component" value="Unassembled WGS sequence"/>
</dbReference>
<dbReference type="SMART" id="SM00487">
    <property type="entry name" value="DEXDc"/>
    <property type="match status" value="1"/>
</dbReference>
<dbReference type="HAMAP" id="MF_00969">
    <property type="entry name" value="TRCF"/>
    <property type="match status" value="1"/>
</dbReference>
<dbReference type="Gene3D" id="2.40.10.170">
    <property type="match status" value="1"/>
</dbReference>
<comment type="similarity">
    <text evidence="11 13">In the C-terminal section; belongs to the helicase family. RecG subfamily.</text>
</comment>
<dbReference type="PROSITE" id="PS51194">
    <property type="entry name" value="HELICASE_CTER"/>
    <property type="match status" value="1"/>
</dbReference>
<dbReference type="FunFam" id="3.40.50.300:FF:000300">
    <property type="entry name" value="Transcription-repair-coupling factor"/>
    <property type="match status" value="1"/>
</dbReference>
<dbReference type="Pfam" id="PF03461">
    <property type="entry name" value="TRCF"/>
    <property type="match status" value="1"/>
</dbReference>
<keyword evidence="5 13" id="KW-0378">Hydrolase</keyword>
<evidence type="ECO:0000256" key="2">
    <source>
        <dbReference type="ARBA" id="ARBA00022490"/>
    </source>
</evidence>
<dbReference type="Pfam" id="PF17757">
    <property type="entry name" value="UvrB_inter"/>
    <property type="match status" value="1"/>
</dbReference>
<dbReference type="SUPFAM" id="SSF52540">
    <property type="entry name" value="P-loop containing nucleoside triphosphate hydrolases"/>
    <property type="match status" value="4"/>
</dbReference>
<gene>
    <name evidence="13 17" type="primary">mfd</name>
    <name evidence="16" type="ORF">Lstg_2458</name>
    <name evidence="17" type="ORF">NCTC11991_01224</name>
</gene>
<dbReference type="STRING" id="460.Lstg_2458"/>
<dbReference type="GO" id="GO:0005524">
    <property type="term" value="F:ATP binding"/>
    <property type="evidence" value="ECO:0007669"/>
    <property type="project" value="UniProtKB-UniRule"/>
</dbReference>
<name>A0A378L6D4_9GAMM</name>
<evidence type="ECO:0000256" key="7">
    <source>
        <dbReference type="ARBA" id="ARBA00022840"/>
    </source>
</evidence>
<evidence type="ECO:0000256" key="8">
    <source>
        <dbReference type="ARBA" id="ARBA00023125"/>
    </source>
</evidence>
<dbReference type="InterPro" id="IPR027417">
    <property type="entry name" value="P-loop_NTPase"/>
</dbReference>
<dbReference type="Proteomes" id="UP000255110">
    <property type="component" value="Unassembled WGS sequence"/>
</dbReference>
<comment type="similarity">
    <text evidence="10 13">In the N-terminal section; belongs to the UvrB family.</text>
</comment>
<dbReference type="Pfam" id="PF02559">
    <property type="entry name" value="CarD_TRCF_RID"/>
    <property type="match status" value="1"/>
</dbReference>
<dbReference type="Gene3D" id="3.40.50.11140">
    <property type="match status" value="1"/>
</dbReference>
<dbReference type="SMART" id="SM00982">
    <property type="entry name" value="TRCF"/>
    <property type="match status" value="1"/>
</dbReference>
<dbReference type="GO" id="GO:0003684">
    <property type="term" value="F:damaged DNA binding"/>
    <property type="evidence" value="ECO:0007669"/>
    <property type="project" value="InterPro"/>
</dbReference>
<dbReference type="InterPro" id="IPR004576">
    <property type="entry name" value="Mfd"/>
</dbReference>
<reference evidence="16 18" key="1">
    <citation type="submission" date="2015-11" db="EMBL/GenBank/DDBJ databases">
        <title>Genomic analysis of 38 Legionella species identifies large and diverse effector repertoires.</title>
        <authorList>
            <person name="Burstein D."/>
            <person name="Amaro F."/>
            <person name="Zusman T."/>
            <person name="Lifshitz Z."/>
            <person name="Cohen O."/>
            <person name="Gilbert J.A."/>
            <person name="Pupko T."/>
            <person name="Shuman H.A."/>
            <person name="Segal G."/>
        </authorList>
    </citation>
    <scope>NUCLEOTIDE SEQUENCE [LARGE SCALE GENOMIC DNA]</scope>
    <source>
        <strain evidence="16 18">SC-18-C9</strain>
    </source>
</reference>
<dbReference type="GO" id="GO:0006355">
    <property type="term" value="P:regulation of DNA-templated transcription"/>
    <property type="evidence" value="ECO:0007669"/>
    <property type="project" value="UniProtKB-UniRule"/>
</dbReference>
<dbReference type="Gene3D" id="3.40.50.11180">
    <property type="match status" value="1"/>
</dbReference>
<dbReference type="GO" id="GO:0016787">
    <property type="term" value="F:hydrolase activity"/>
    <property type="evidence" value="ECO:0007669"/>
    <property type="project" value="UniProtKB-KW"/>
</dbReference>
<evidence type="ECO:0000256" key="10">
    <source>
        <dbReference type="ARBA" id="ARBA00061104"/>
    </source>
</evidence>
<reference evidence="17 19" key="2">
    <citation type="submission" date="2018-06" db="EMBL/GenBank/DDBJ databases">
        <authorList>
            <consortium name="Pathogen Informatics"/>
            <person name="Doyle S."/>
        </authorList>
    </citation>
    <scope>NUCLEOTIDE SEQUENCE [LARGE SCALE GENOMIC DNA]</scope>
    <source>
        <strain evidence="17 19">NCTC11991</strain>
    </source>
</reference>
<evidence type="ECO:0000256" key="6">
    <source>
        <dbReference type="ARBA" id="ARBA00022806"/>
    </source>
</evidence>
<dbReference type="SMART" id="SM00490">
    <property type="entry name" value="HELICc"/>
    <property type="match status" value="1"/>
</dbReference>
<dbReference type="InterPro" id="IPR001650">
    <property type="entry name" value="Helicase_C-like"/>
</dbReference>
<dbReference type="InterPro" id="IPR011545">
    <property type="entry name" value="DEAD/DEAH_box_helicase_dom"/>
</dbReference>
<dbReference type="Pfam" id="PF21132">
    <property type="entry name" value="MFD_D3"/>
    <property type="match status" value="1"/>
</dbReference>
<dbReference type="AlphaFoldDB" id="A0A378L6D4"/>